<dbReference type="Proteomes" id="UP000319143">
    <property type="component" value="Unassembled WGS sequence"/>
</dbReference>
<reference evidence="1 2" key="1">
    <citation type="submission" date="2019-02" db="EMBL/GenBank/DDBJ databases">
        <title>Deep-cultivation of Planctomycetes and their phenomic and genomic characterization uncovers novel biology.</title>
        <authorList>
            <person name="Wiegand S."/>
            <person name="Jogler M."/>
            <person name="Boedeker C."/>
            <person name="Pinto D."/>
            <person name="Vollmers J."/>
            <person name="Rivas-Marin E."/>
            <person name="Kohn T."/>
            <person name="Peeters S.H."/>
            <person name="Heuer A."/>
            <person name="Rast P."/>
            <person name="Oberbeckmann S."/>
            <person name="Bunk B."/>
            <person name="Jeske O."/>
            <person name="Meyerdierks A."/>
            <person name="Storesund J.E."/>
            <person name="Kallscheuer N."/>
            <person name="Luecker S."/>
            <person name="Lage O.M."/>
            <person name="Pohl T."/>
            <person name="Merkel B.J."/>
            <person name="Hornburger P."/>
            <person name="Mueller R.-W."/>
            <person name="Bruemmer F."/>
            <person name="Labrenz M."/>
            <person name="Spormann A.M."/>
            <person name="Op Den Camp H."/>
            <person name="Overmann J."/>
            <person name="Amann R."/>
            <person name="Jetten M.S.M."/>
            <person name="Mascher T."/>
            <person name="Medema M.H."/>
            <person name="Devos D.P."/>
            <person name="Kaster A.-K."/>
            <person name="Ovreas L."/>
            <person name="Rohde M."/>
            <person name="Galperin M.Y."/>
            <person name="Jogler C."/>
        </authorList>
    </citation>
    <scope>NUCLEOTIDE SEQUENCE [LARGE SCALE GENOMIC DNA]</scope>
    <source>
        <strain evidence="1 2">Poly41</strain>
    </source>
</reference>
<dbReference type="EMBL" id="SJPV01000004">
    <property type="protein sequence ID" value="TWU38515.1"/>
    <property type="molecule type" value="Genomic_DNA"/>
</dbReference>
<accession>A0A5C6DQL4</accession>
<dbReference type="AlphaFoldDB" id="A0A5C6DQL4"/>
<evidence type="ECO:0000313" key="1">
    <source>
        <dbReference type="EMBL" id="TWU38515.1"/>
    </source>
</evidence>
<name>A0A5C6DQL4_9BACT</name>
<keyword evidence="2" id="KW-1185">Reference proteome</keyword>
<proteinExistence type="predicted"/>
<dbReference type="InterPro" id="IPR021322">
    <property type="entry name" value="DUF2924"/>
</dbReference>
<sequence>MTLNVTKEVATLRKMTVGELRERFAEVTGENTKAANRNWLVRRIIWRMQSIDEGGLSDRAIARSRELAGGADLRVTAPRQRSLPADADKRTKVVPCAHATSPGRPLPGTLITRVYKGQELRVRVLANGFEYEGEFYKSLSAVAKKITGSHWSGNKFFNLNCKEAGQ</sequence>
<dbReference type="RefSeq" id="WP_146526859.1">
    <property type="nucleotide sequence ID" value="NZ_SJPV01000004.1"/>
</dbReference>
<organism evidence="1 2">
    <name type="scientific">Novipirellula artificiosorum</name>
    <dbReference type="NCBI Taxonomy" id="2528016"/>
    <lineage>
        <taxon>Bacteria</taxon>
        <taxon>Pseudomonadati</taxon>
        <taxon>Planctomycetota</taxon>
        <taxon>Planctomycetia</taxon>
        <taxon>Pirellulales</taxon>
        <taxon>Pirellulaceae</taxon>
        <taxon>Novipirellula</taxon>
    </lineage>
</organism>
<evidence type="ECO:0000313" key="2">
    <source>
        <dbReference type="Proteomes" id="UP000319143"/>
    </source>
</evidence>
<protein>
    <recommendedName>
        <fullName evidence="3">DUF2924 domain-containing protein</fullName>
    </recommendedName>
</protein>
<comment type="caution">
    <text evidence="1">The sequence shown here is derived from an EMBL/GenBank/DDBJ whole genome shotgun (WGS) entry which is preliminary data.</text>
</comment>
<evidence type="ECO:0008006" key="3">
    <source>
        <dbReference type="Google" id="ProtNLM"/>
    </source>
</evidence>
<gene>
    <name evidence="1" type="ORF">Poly41_29920</name>
</gene>
<dbReference type="Pfam" id="PF11149">
    <property type="entry name" value="DUF2924"/>
    <property type="match status" value="1"/>
</dbReference>
<dbReference type="OrthoDB" id="284135at2"/>